<dbReference type="OrthoDB" id="7994644at2"/>
<evidence type="ECO:0000313" key="3">
    <source>
        <dbReference type="EMBL" id="POF31671.1"/>
    </source>
</evidence>
<name>A0A2S3UVB8_9HYPH</name>
<dbReference type="PANTHER" id="PTHR30273:SF2">
    <property type="entry name" value="PROTEIN FECR"/>
    <property type="match status" value="1"/>
</dbReference>
<dbReference type="Proteomes" id="UP000236959">
    <property type="component" value="Unassembled WGS sequence"/>
</dbReference>
<dbReference type="InterPro" id="IPR012373">
    <property type="entry name" value="Ferrdict_sens_TM"/>
</dbReference>
<dbReference type="EMBL" id="PPCN01000004">
    <property type="protein sequence ID" value="POF31671.1"/>
    <property type="molecule type" value="Genomic_DNA"/>
</dbReference>
<sequence>MSTIRIKTFLTATLFLAAACTQGAAQDVNGCVKANVPNPPRIVYQCANGLVFEAEAAAEIAVENSPGQDRPAAVQLTEDAVLIEVEPDSGPFQILTPHAIAAVRGTIFVVDVTREMTSVFVVRGKVAVSRPDGSDLVTLSDGEGVEVTEDNPLIAKQWPQEKAERLLARFAR</sequence>
<evidence type="ECO:0000259" key="2">
    <source>
        <dbReference type="Pfam" id="PF04773"/>
    </source>
</evidence>
<feature type="domain" description="FecR protein" evidence="2">
    <location>
        <begin position="55"/>
        <end position="126"/>
    </location>
</feature>
<dbReference type="PROSITE" id="PS51257">
    <property type="entry name" value="PROKAR_LIPOPROTEIN"/>
    <property type="match status" value="1"/>
</dbReference>
<evidence type="ECO:0000256" key="1">
    <source>
        <dbReference type="SAM" id="SignalP"/>
    </source>
</evidence>
<evidence type="ECO:0000313" key="4">
    <source>
        <dbReference type="Proteomes" id="UP000236959"/>
    </source>
</evidence>
<proteinExistence type="predicted"/>
<reference evidence="3 4" key="1">
    <citation type="submission" date="2018-01" db="EMBL/GenBank/DDBJ databases">
        <title>Genomic Encyclopedia of Archaeal and Bacterial Type Strains, Phase II (KMG-II): from individual species to whole genera.</title>
        <authorList>
            <person name="Goeker M."/>
        </authorList>
    </citation>
    <scope>NUCLEOTIDE SEQUENCE [LARGE SCALE GENOMIC DNA]</scope>
    <source>
        <strain evidence="3 4">DSM 17023</strain>
    </source>
</reference>
<feature type="chain" id="PRO_5015659731" evidence="1">
    <location>
        <begin position="26"/>
        <end position="172"/>
    </location>
</feature>
<keyword evidence="4" id="KW-1185">Reference proteome</keyword>
<dbReference type="Pfam" id="PF04773">
    <property type="entry name" value="FecR"/>
    <property type="match status" value="1"/>
</dbReference>
<dbReference type="Gene3D" id="2.60.120.1440">
    <property type="match status" value="1"/>
</dbReference>
<dbReference type="AlphaFoldDB" id="A0A2S3UVB8"/>
<dbReference type="RefSeq" id="WP_103222599.1">
    <property type="nucleotide sequence ID" value="NZ_PPCN01000004.1"/>
</dbReference>
<dbReference type="InterPro" id="IPR006860">
    <property type="entry name" value="FecR"/>
</dbReference>
<comment type="caution">
    <text evidence="3">The sequence shown here is derived from an EMBL/GenBank/DDBJ whole genome shotgun (WGS) entry which is preliminary data.</text>
</comment>
<feature type="signal peptide" evidence="1">
    <location>
        <begin position="1"/>
        <end position="25"/>
    </location>
</feature>
<keyword evidence="1" id="KW-0732">Signal</keyword>
<organism evidence="3 4">
    <name type="scientific">Roseibium marinum</name>
    <dbReference type="NCBI Taxonomy" id="281252"/>
    <lineage>
        <taxon>Bacteria</taxon>
        <taxon>Pseudomonadati</taxon>
        <taxon>Pseudomonadota</taxon>
        <taxon>Alphaproteobacteria</taxon>
        <taxon>Hyphomicrobiales</taxon>
        <taxon>Stappiaceae</taxon>
        <taxon>Roseibium</taxon>
    </lineage>
</organism>
<protein>
    <submittedName>
        <fullName evidence="3">FecR protein</fullName>
    </submittedName>
</protein>
<accession>A0A2S3UVB8</accession>
<gene>
    <name evidence="3" type="ORF">CLV41_104240</name>
</gene>
<dbReference type="PANTHER" id="PTHR30273">
    <property type="entry name" value="PERIPLASMIC SIGNAL SENSOR AND SIGMA FACTOR ACTIVATOR FECR-RELATED"/>
    <property type="match status" value="1"/>
</dbReference>
<dbReference type="GO" id="GO:0016989">
    <property type="term" value="F:sigma factor antagonist activity"/>
    <property type="evidence" value="ECO:0007669"/>
    <property type="project" value="TreeGrafter"/>
</dbReference>